<keyword evidence="2 4" id="KW-0964">Secreted</keyword>
<evidence type="ECO:0000256" key="4">
    <source>
        <dbReference type="RuleBase" id="RU362073"/>
    </source>
</evidence>
<sequence length="499" mass="51241">MSVTVNTNVSAMTAQRHLGSATNNVSSSMERLSSGLRINSAKDDAAGLQISNRLTSQTNGLNVAMRNANDGISMAQTAEGAMQESTNIMQRMRDLSLQAANGSNSDEDRGAIQKEVDSLQEELNRIADTTSFGGQNLLDGSYGTQEFQIGSNSNETQSLTLTDVSAHAIGRTTRGFDAGTGPVSTTISPGDANTSGSMTLNLGGTDHQIDINKDMTADDLANKINNISGISDVEVTGGYSDPNQVSLSAADIEAGQTIALDIGGKTITLDNTMDGDDAAQIDAINAGLDGTGITAVSDGAGGIHINSESDFDIAATISGGTGATAIDVTTSNGTENLAGGGTLTGGGSAVEQKGTTVDFTVDLTNAKLNTGISSVSVKDGTNAAVDMAIDTSKTTTESVASIDVSTAKGAQSAVDILDSAIAQVDEQRADLGAFQNRMNHTLNNLANVNENVNASNSRIKDVDFAKETTDLTKNQILQQASTSILAQAKMNPQAALSLL</sequence>
<dbReference type="GO" id="GO:0005576">
    <property type="term" value="C:extracellular region"/>
    <property type="evidence" value="ECO:0007669"/>
    <property type="project" value="UniProtKB-SubCell"/>
</dbReference>
<keyword evidence="8" id="KW-0966">Cell projection</keyword>
<dbReference type="Gene3D" id="1.20.1330.10">
    <property type="entry name" value="f41 fragment of flagellin, N-terminal domain"/>
    <property type="match status" value="1"/>
</dbReference>
<dbReference type="SUPFAM" id="SSF64518">
    <property type="entry name" value="Phase 1 flagellin"/>
    <property type="match status" value="1"/>
</dbReference>
<dbReference type="Proteomes" id="UP000241346">
    <property type="component" value="Unassembled WGS sequence"/>
</dbReference>
<accession>A0A2T3NBG0</accession>
<dbReference type="GO" id="GO:0009288">
    <property type="term" value="C:bacterial-type flagellum"/>
    <property type="evidence" value="ECO:0007669"/>
    <property type="project" value="UniProtKB-SubCell"/>
</dbReference>
<feature type="domain" description="Flagellin N-terminal" evidence="6">
    <location>
        <begin position="5"/>
        <end position="141"/>
    </location>
</feature>
<dbReference type="PANTHER" id="PTHR42792:SF2">
    <property type="entry name" value="FLAGELLIN"/>
    <property type="match status" value="1"/>
</dbReference>
<dbReference type="AlphaFoldDB" id="A0A2T3NBG0"/>
<evidence type="ECO:0000259" key="7">
    <source>
        <dbReference type="Pfam" id="PF00700"/>
    </source>
</evidence>
<dbReference type="InterPro" id="IPR001492">
    <property type="entry name" value="Flagellin"/>
</dbReference>
<dbReference type="Gene3D" id="2.30.220.10">
    <property type="entry name" value="f41 fragment of flagellin, C-terminal domain"/>
    <property type="match status" value="1"/>
</dbReference>
<proteinExistence type="inferred from homology"/>
<dbReference type="RefSeq" id="WP_107299308.1">
    <property type="nucleotide sequence ID" value="NZ_PYMB01000008.1"/>
</dbReference>
<evidence type="ECO:0000256" key="5">
    <source>
        <dbReference type="SAM" id="MobiDB-lite"/>
    </source>
</evidence>
<evidence type="ECO:0000256" key="3">
    <source>
        <dbReference type="ARBA" id="ARBA00023143"/>
    </source>
</evidence>
<reference evidence="8 9" key="1">
    <citation type="submission" date="2018-03" db="EMBL/GenBank/DDBJ databases">
        <title>Whole genome sequencing of Histamine producing bacteria.</title>
        <authorList>
            <person name="Butler K."/>
        </authorList>
    </citation>
    <scope>NUCLEOTIDE SEQUENCE [LARGE SCALE GENOMIC DNA]</scope>
    <source>
        <strain evidence="8 9">DSM 19138</strain>
    </source>
</reference>
<dbReference type="PANTHER" id="PTHR42792">
    <property type="entry name" value="FLAGELLIN"/>
    <property type="match status" value="1"/>
</dbReference>
<evidence type="ECO:0000259" key="6">
    <source>
        <dbReference type="Pfam" id="PF00669"/>
    </source>
</evidence>
<comment type="subcellular location">
    <subcellularLocation>
        <location evidence="4">Secreted</location>
    </subcellularLocation>
    <subcellularLocation>
        <location evidence="4">Bacterial flagellum</location>
    </subcellularLocation>
</comment>
<protein>
    <recommendedName>
        <fullName evidence="4">Flagellin</fullName>
    </recommendedName>
</protein>
<dbReference type="Pfam" id="PF00669">
    <property type="entry name" value="Flagellin_N"/>
    <property type="match status" value="1"/>
</dbReference>
<keyword evidence="3 4" id="KW-0975">Bacterial flagellum</keyword>
<dbReference type="EMBL" id="PYMB01000008">
    <property type="protein sequence ID" value="PSW11141.1"/>
    <property type="molecule type" value="Genomic_DNA"/>
</dbReference>
<dbReference type="Gene3D" id="6.10.10.10">
    <property type="entry name" value="Flagellar export chaperone, C-terminal domain"/>
    <property type="match status" value="1"/>
</dbReference>
<organism evidence="8 9">
    <name type="scientific">Photobacterium rosenbergii</name>
    <dbReference type="NCBI Taxonomy" id="294936"/>
    <lineage>
        <taxon>Bacteria</taxon>
        <taxon>Pseudomonadati</taxon>
        <taxon>Pseudomonadota</taxon>
        <taxon>Gammaproteobacteria</taxon>
        <taxon>Vibrionales</taxon>
        <taxon>Vibrionaceae</taxon>
        <taxon>Photobacterium</taxon>
    </lineage>
</organism>
<dbReference type="Pfam" id="PF00700">
    <property type="entry name" value="Flagellin_C"/>
    <property type="match status" value="1"/>
</dbReference>
<comment type="function">
    <text evidence="4">Flagellin is the subunit protein which polymerizes to form the filaments of bacterial flagella.</text>
</comment>
<feature type="region of interest" description="Disordered" evidence="5">
    <location>
        <begin position="173"/>
        <end position="195"/>
    </location>
</feature>
<evidence type="ECO:0000313" key="8">
    <source>
        <dbReference type="EMBL" id="PSW11141.1"/>
    </source>
</evidence>
<dbReference type="InterPro" id="IPR046358">
    <property type="entry name" value="Flagellin_C"/>
</dbReference>
<dbReference type="InterPro" id="IPR001029">
    <property type="entry name" value="Flagellin_N"/>
</dbReference>
<dbReference type="OrthoDB" id="9796789at2"/>
<feature type="domain" description="Flagellin C-terminal" evidence="7">
    <location>
        <begin position="414"/>
        <end position="499"/>
    </location>
</feature>
<dbReference type="PRINTS" id="PR00207">
    <property type="entry name" value="FLAGELLIN"/>
</dbReference>
<dbReference type="Gene3D" id="2.170.280.10">
    <property type="entry name" value="f41 fragment of flagellin, middle domain"/>
    <property type="match status" value="1"/>
</dbReference>
<dbReference type="GO" id="GO:0005198">
    <property type="term" value="F:structural molecule activity"/>
    <property type="evidence" value="ECO:0007669"/>
    <property type="project" value="UniProtKB-UniRule"/>
</dbReference>
<comment type="caution">
    <text evidence="8">The sequence shown here is derived from an EMBL/GenBank/DDBJ whole genome shotgun (WGS) entry which is preliminary data.</text>
</comment>
<dbReference type="InterPro" id="IPR042187">
    <property type="entry name" value="Flagellin_C_sub2"/>
</dbReference>
<comment type="similarity">
    <text evidence="1 4">Belongs to the bacterial flagellin family.</text>
</comment>
<keyword evidence="8" id="KW-0969">Cilium</keyword>
<name>A0A2T3NBG0_9GAMM</name>
<gene>
    <name evidence="8" type="ORF">C9J01_16915</name>
</gene>
<evidence type="ECO:0000256" key="2">
    <source>
        <dbReference type="ARBA" id="ARBA00022525"/>
    </source>
</evidence>
<feature type="compositionally biased region" description="Polar residues" evidence="5">
    <location>
        <begin position="182"/>
        <end position="195"/>
    </location>
</feature>
<evidence type="ECO:0000256" key="1">
    <source>
        <dbReference type="ARBA" id="ARBA00005709"/>
    </source>
</evidence>
<dbReference type="Gene3D" id="6.10.280.190">
    <property type="match status" value="1"/>
</dbReference>
<keyword evidence="8" id="KW-0282">Flagellum</keyword>
<evidence type="ECO:0000313" key="9">
    <source>
        <dbReference type="Proteomes" id="UP000241346"/>
    </source>
</evidence>